<evidence type="ECO:0000259" key="1">
    <source>
        <dbReference type="Pfam" id="PF01370"/>
    </source>
</evidence>
<dbReference type="GO" id="GO:0005737">
    <property type="term" value="C:cytoplasm"/>
    <property type="evidence" value="ECO:0007669"/>
    <property type="project" value="TreeGrafter"/>
</dbReference>
<dbReference type="GO" id="GO:0004029">
    <property type="term" value="F:aldehyde dehydrogenase (NAD+) activity"/>
    <property type="evidence" value="ECO:0007669"/>
    <property type="project" value="TreeGrafter"/>
</dbReference>
<protein>
    <submittedName>
        <fullName evidence="2">NAD-dependent epimerase/dehydratase family protein</fullName>
    </submittedName>
</protein>
<dbReference type="AlphaFoldDB" id="A0A6C0RJ54"/>
<dbReference type="Proteomes" id="UP000474630">
    <property type="component" value="Chromosome"/>
</dbReference>
<organism evidence="2 3">
    <name type="scientific">Draconibacterium halophilum</name>
    <dbReference type="NCBI Taxonomy" id="2706887"/>
    <lineage>
        <taxon>Bacteria</taxon>
        <taxon>Pseudomonadati</taxon>
        <taxon>Bacteroidota</taxon>
        <taxon>Bacteroidia</taxon>
        <taxon>Marinilabiliales</taxon>
        <taxon>Prolixibacteraceae</taxon>
        <taxon>Draconibacterium</taxon>
    </lineage>
</organism>
<dbReference type="SUPFAM" id="SSF51735">
    <property type="entry name" value="NAD(P)-binding Rossmann-fold domains"/>
    <property type="match status" value="1"/>
</dbReference>
<dbReference type="RefSeq" id="WP_163348615.1">
    <property type="nucleotide sequence ID" value="NZ_CP048409.1"/>
</dbReference>
<dbReference type="PANTHER" id="PTHR48079:SF6">
    <property type="entry name" value="NAD(P)-BINDING DOMAIN-CONTAINING PROTEIN-RELATED"/>
    <property type="match status" value="1"/>
</dbReference>
<accession>A0A6C0RJ54</accession>
<gene>
    <name evidence="2" type="ORF">G0Q07_18900</name>
</gene>
<keyword evidence="3" id="KW-1185">Reference proteome</keyword>
<reference evidence="2 3" key="1">
    <citation type="submission" date="2020-02" db="EMBL/GenBank/DDBJ databases">
        <title>Genome sequencing for Draconibacterium sp. strain M1.</title>
        <authorList>
            <person name="Park S.-J."/>
        </authorList>
    </citation>
    <scope>NUCLEOTIDE SEQUENCE [LARGE SCALE GENOMIC DNA]</scope>
    <source>
        <strain evidence="2 3">M1</strain>
    </source>
</reference>
<dbReference type="Gene3D" id="3.40.50.720">
    <property type="entry name" value="NAD(P)-binding Rossmann-like Domain"/>
    <property type="match status" value="1"/>
</dbReference>
<dbReference type="Pfam" id="PF01370">
    <property type="entry name" value="Epimerase"/>
    <property type="match status" value="1"/>
</dbReference>
<dbReference type="InterPro" id="IPR001509">
    <property type="entry name" value="Epimerase_deHydtase"/>
</dbReference>
<evidence type="ECO:0000313" key="3">
    <source>
        <dbReference type="Proteomes" id="UP000474630"/>
    </source>
</evidence>
<sequence length="251" mass="28644">MKKAGIIGGSDLIGSYISLKFLAEDYKVKVQISNKRQIKKDPLYKNISINQNIEFHETDLNNAEQVQRFIKDCELVIHCGDPICLNIKSSETMVYATVIKQTGTLFKAIQKSSSIRKVIFITCATAFNPEYISTETERYDHIVKTKNNPVDKAKYHASKAIYKVLNCLPDNLFEVIFISPIEVRNHQLSSSTDSTATSLQSLFRKKITPDPFFQKLLERQVIDRFTNIEELPEKVFQAAAIDELTEMLKIT</sequence>
<dbReference type="InterPro" id="IPR051783">
    <property type="entry name" value="NAD(P)-dependent_oxidoreduct"/>
</dbReference>
<dbReference type="KEGG" id="drc:G0Q07_18900"/>
<dbReference type="EMBL" id="CP048409">
    <property type="protein sequence ID" value="QIA09645.1"/>
    <property type="molecule type" value="Genomic_DNA"/>
</dbReference>
<dbReference type="InterPro" id="IPR036291">
    <property type="entry name" value="NAD(P)-bd_dom_sf"/>
</dbReference>
<feature type="domain" description="NAD-dependent epimerase/dehydratase" evidence="1">
    <location>
        <begin position="6"/>
        <end position="160"/>
    </location>
</feature>
<evidence type="ECO:0000313" key="2">
    <source>
        <dbReference type="EMBL" id="QIA09645.1"/>
    </source>
</evidence>
<dbReference type="PANTHER" id="PTHR48079">
    <property type="entry name" value="PROTEIN YEEZ"/>
    <property type="match status" value="1"/>
</dbReference>
<name>A0A6C0RJ54_9BACT</name>
<proteinExistence type="predicted"/>